<proteinExistence type="inferred from homology"/>
<protein>
    <submittedName>
        <fullName evidence="3">SDR family oxidoreductase</fullName>
    </submittedName>
</protein>
<evidence type="ECO:0000313" key="4">
    <source>
        <dbReference type="Proteomes" id="UP000265431"/>
    </source>
</evidence>
<dbReference type="InterPro" id="IPR002347">
    <property type="entry name" value="SDR_fam"/>
</dbReference>
<sequence length="281" mass="30170">MLDKLFGLYGRTIVVTGGYGQIGRAMANGLVGCGANVAIVEPNASDEATAKAFPDGPGDKVIKAFKADVTDRASLEAALESITQHFGTPSGLVNNAALDSPPNSTAAENGPFEDYPAESWERIMDVNVKGVFQCCQVFGKAMAEAGKGSIANVASIYGTVSPDQSLYQYRRDRGETFYKPVAYSASKSALYNLTRYLAVYWGPKGVRTNTLTFAGVFNNQDGEFLDNYEKKIPLRRGGDYDRLRGMALAEDYVGPTAFLMSDASSYANGADFRIDGGFLAM</sequence>
<reference evidence="3 4" key="1">
    <citation type="submission" date="2018-08" db="EMBL/GenBank/DDBJ databases">
        <title>Henriciella mobilis sp. nov., isolated from seawater.</title>
        <authorList>
            <person name="Cheng H."/>
            <person name="Wu Y.-H."/>
            <person name="Xu X.-W."/>
            <person name="Guo L.-L."/>
        </authorList>
    </citation>
    <scope>NUCLEOTIDE SEQUENCE [LARGE SCALE GENOMIC DNA]</scope>
    <source>
        <strain evidence="3 4">CCUG66934</strain>
    </source>
</reference>
<name>A0A399QXT9_9PROT</name>
<dbReference type="OrthoDB" id="9806974at2"/>
<dbReference type="InterPro" id="IPR036291">
    <property type="entry name" value="NAD(P)-bd_dom_sf"/>
</dbReference>
<comment type="caution">
    <text evidence="3">The sequence shown here is derived from an EMBL/GenBank/DDBJ whole genome shotgun (WGS) entry which is preliminary data.</text>
</comment>
<dbReference type="GO" id="GO:0016616">
    <property type="term" value="F:oxidoreductase activity, acting on the CH-OH group of donors, NAD or NADP as acceptor"/>
    <property type="evidence" value="ECO:0007669"/>
    <property type="project" value="TreeGrafter"/>
</dbReference>
<evidence type="ECO:0000256" key="1">
    <source>
        <dbReference type="ARBA" id="ARBA00006484"/>
    </source>
</evidence>
<gene>
    <name evidence="3" type="ORF">D1224_05730</name>
</gene>
<dbReference type="Gene3D" id="3.40.50.720">
    <property type="entry name" value="NAD(P)-binding Rossmann-like Domain"/>
    <property type="match status" value="1"/>
</dbReference>
<dbReference type="PANTHER" id="PTHR42760:SF133">
    <property type="entry name" value="3-OXOACYL-[ACYL-CARRIER-PROTEIN] REDUCTASE"/>
    <property type="match status" value="1"/>
</dbReference>
<evidence type="ECO:0000256" key="2">
    <source>
        <dbReference type="ARBA" id="ARBA00023002"/>
    </source>
</evidence>
<dbReference type="Proteomes" id="UP000265431">
    <property type="component" value="Unassembled WGS sequence"/>
</dbReference>
<keyword evidence="4" id="KW-1185">Reference proteome</keyword>
<dbReference type="SUPFAM" id="SSF51735">
    <property type="entry name" value="NAD(P)-binding Rossmann-fold domains"/>
    <property type="match status" value="1"/>
</dbReference>
<dbReference type="PRINTS" id="PR00080">
    <property type="entry name" value="SDRFAMILY"/>
</dbReference>
<dbReference type="PRINTS" id="PR00081">
    <property type="entry name" value="GDHRDH"/>
</dbReference>
<dbReference type="EMBL" id="QWGB01000005">
    <property type="protein sequence ID" value="RIJ23760.1"/>
    <property type="molecule type" value="Genomic_DNA"/>
</dbReference>
<dbReference type="Pfam" id="PF13561">
    <property type="entry name" value="adh_short_C2"/>
    <property type="match status" value="1"/>
</dbReference>
<comment type="similarity">
    <text evidence="1">Belongs to the short-chain dehydrogenases/reductases (SDR) family.</text>
</comment>
<accession>A0A399QXT9</accession>
<dbReference type="AlphaFoldDB" id="A0A399QXT9"/>
<organism evidence="3 4">
    <name type="scientific">Henriciella barbarensis</name>
    <dbReference type="NCBI Taxonomy" id="86342"/>
    <lineage>
        <taxon>Bacteria</taxon>
        <taxon>Pseudomonadati</taxon>
        <taxon>Pseudomonadota</taxon>
        <taxon>Alphaproteobacteria</taxon>
        <taxon>Hyphomonadales</taxon>
        <taxon>Hyphomonadaceae</taxon>
        <taxon>Henriciella</taxon>
    </lineage>
</organism>
<evidence type="ECO:0000313" key="3">
    <source>
        <dbReference type="EMBL" id="RIJ23760.1"/>
    </source>
</evidence>
<dbReference type="RefSeq" id="WP_119378948.1">
    <property type="nucleotide sequence ID" value="NZ_QWGB01000005.1"/>
</dbReference>
<dbReference type="PANTHER" id="PTHR42760">
    <property type="entry name" value="SHORT-CHAIN DEHYDROGENASES/REDUCTASES FAMILY MEMBER"/>
    <property type="match status" value="1"/>
</dbReference>
<keyword evidence="2" id="KW-0560">Oxidoreductase</keyword>